<evidence type="ECO:0000256" key="1">
    <source>
        <dbReference type="SAM" id="MobiDB-lite"/>
    </source>
</evidence>
<dbReference type="RefSeq" id="XP_042918197.1">
    <property type="nucleotide sequence ID" value="XM_043068166.1"/>
</dbReference>
<dbReference type="EMBL" id="CM008973">
    <property type="protein sequence ID" value="PNW74864.1"/>
    <property type="molecule type" value="Genomic_DNA"/>
</dbReference>
<reference evidence="2 3" key="1">
    <citation type="journal article" date="2007" name="Science">
        <title>The Chlamydomonas genome reveals the evolution of key animal and plant functions.</title>
        <authorList>
            <person name="Merchant S.S."/>
            <person name="Prochnik S.E."/>
            <person name="Vallon O."/>
            <person name="Harris E.H."/>
            <person name="Karpowicz S.J."/>
            <person name="Witman G.B."/>
            <person name="Terry A."/>
            <person name="Salamov A."/>
            <person name="Fritz-Laylin L.K."/>
            <person name="Marechal-Drouard L."/>
            <person name="Marshall W.F."/>
            <person name="Qu L.H."/>
            <person name="Nelson D.R."/>
            <person name="Sanderfoot A.A."/>
            <person name="Spalding M.H."/>
            <person name="Kapitonov V.V."/>
            <person name="Ren Q."/>
            <person name="Ferris P."/>
            <person name="Lindquist E."/>
            <person name="Shapiro H."/>
            <person name="Lucas S.M."/>
            <person name="Grimwood J."/>
            <person name="Schmutz J."/>
            <person name="Cardol P."/>
            <person name="Cerutti H."/>
            <person name="Chanfreau G."/>
            <person name="Chen C.L."/>
            <person name="Cognat V."/>
            <person name="Croft M.T."/>
            <person name="Dent R."/>
            <person name="Dutcher S."/>
            <person name="Fernandez E."/>
            <person name="Fukuzawa H."/>
            <person name="Gonzalez-Ballester D."/>
            <person name="Gonzalez-Halphen D."/>
            <person name="Hallmann A."/>
            <person name="Hanikenne M."/>
            <person name="Hippler M."/>
            <person name="Inwood W."/>
            <person name="Jabbari K."/>
            <person name="Kalanon M."/>
            <person name="Kuras R."/>
            <person name="Lefebvre P.A."/>
            <person name="Lemaire S.D."/>
            <person name="Lobanov A.V."/>
            <person name="Lohr M."/>
            <person name="Manuell A."/>
            <person name="Meier I."/>
            <person name="Mets L."/>
            <person name="Mittag M."/>
            <person name="Mittelmeier T."/>
            <person name="Moroney J.V."/>
            <person name="Moseley J."/>
            <person name="Napoli C."/>
            <person name="Nedelcu A.M."/>
            <person name="Niyogi K."/>
            <person name="Novoselov S.V."/>
            <person name="Paulsen I.T."/>
            <person name="Pazour G."/>
            <person name="Purton S."/>
            <person name="Ral J.P."/>
            <person name="Riano-Pachon D.M."/>
            <person name="Riekhof W."/>
            <person name="Rymarquis L."/>
            <person name="Schroda M."/>
            <person name="Stern D."/>
            <person name="Umen J."/>
            <person name="Willows R."/>
            <person name="Wilson N."/>
            <person name="Zimmer S.L."/>
            <person name="Allmer J."/>
            <person name="Balk J."/>
            <person name="Bisova K."/>
            <person name="Chen C.J."/>
            <person name="Elias M."/>
            <person name="Gendler K."/>
            <person name="Hauser C."/>
            <person name="Lamb M.R."/>
            <person name="Ledford H."/>
            <person name="Long J.C."/>
            <person name="Minagawa J."/>
            <person name="Page M.D."/>
            <person name="Pan J."/>
            <person name="Pootakham W."/>
            <person name="Roje S."/>
            <person name="Rose A."/>
            <person name="Stahlberg E."/>
            <person name="Terauchi A.M."/>
            <person name="Yang P."/>
            <person name="Ball S."/>
            <person name="Bowler C."/>
            <person name="Dieckmann C.L."/>
            <person name="Gladyshev V.N."/>
            <person name="Green P."/>
            <person name="Jorgensen R."/>
            <person name="Mayfield S."/>
            <person name="Mueller-Roeber B."/>
            <person name="Rajamani S."/>
            <person name="Sayre R.T."/>
            <person name="Brokstein P."/>
            <person name="Dubchak I."/>
            <person name="Goodstein D."/>
            <person name="Hornick L."/>
            <person name="Huang Y.W."/>
            <person name="Jhaveri J."/>
            <person name="Luo Y."/>
            <person name="Martinez D."/>
            <person name="Ngau W.C."/>
            <person name="Otillar B."/>
            <person name="Poliakov A."/>
            <person name="Porter A."/>
            <person name="Szajkowski L."/>
            <person name="Werner G."/>
            <person name="Zhou K."/>
            <person name="Grigoriev I.V."/>
            <person name="Rokhsar D.S."/>
            <person name="Grossman A.R."/>
        </authorList>
    </citation>
    <scope>NUCLEOTIDE SEQUENCE [LARGE SCALE GENOMIC DNA]</scope>
    <source>
        <strain evidence="3">CC-503</strain>
    </source>
</reference>
<proteinExistence type="predicted"/>
<name>A0A2K3D2V3_CHLRE</name>
<dbReference type="ExpressionAtlas" id="A0A2K3D2V3">
    <property type="expression patterns" value="baseline and differential"/>
</dbReference>
<keyword evidence="3" id="KW-1185">Reference proteome</keyword>
<dbReference type="Gramene" id="PNW74864">
    <property type="protein sequence ID" value="PNW74864"/>
    <property type="gene ID" value="CHLRE_12g507001v5"/>
</dbReference>
<protein>
    <submittedName>
        <fullName evidence="2">Uncharacterized protein</fullName>
    </submittedName>
</protein>
<feature type="region of interest" description="Disordered" evidence="1">
    <location>
        <begin position="181"/>
        <end position="223"/>
    </location>
</feature>
<organism evidence="2 3">
    <name type="scientific">Chlamydomonas reinhardtii</name>
    <name type="common">Chlamydomonas smithii</name>
    <dbReference type="NCBI Taxonomy" id="3055"/>
    <lineage>
        <taxon>Eukaryota</taxon>
        <taxon>Viridiplantae</taxon>
        <taxon>Chlorophyta</taxon>
        <taxon>core chlorophytes</taxon>
        <taxon>Chlorophyceae</taxon>
        <taxon>CS clade</taxon>
        <taxon>Chlamydomonadales</taxon>
        <taxon>Chlamydomonadaceae</taxon>
        <taxon>Chlamydomonas</taxon>
    </lineage>
</organism>
<sequence length="488" mass="51279">MWKPTADASSYVVGFRRDGGYGAAANEGFAAPYGKWAMQAFTRHDGGRSGALYVSPNVRRPAGGGGSGTAAAPYDGYDMTLVQEWDEQPPLDVELVRHNSLHVGPLRGELAVVLLYNRSLSEDELGQLYRAYAPRFGWRLGPRPYRTCAAEDAAACGALPWEMDIQDSAVTADRDLICFNVRPRAGTTPPPPPSDASEPPASATTPTPTPVPAPTPTPAPAAATAAGACSPAALASAEAAAELRILFGADFAGPFEDMVRPGFVLVNGRRWPFDWIRVRHPNEDRSRPAVRIPLSPRLPPAALGNATICLNKSGSGSGSDFMTWLQSRVYDEWQDAGRSSYCSLTFWRSLDLSYSFVVRPPRPSTTPPVTTIPGGGFGGVYGGYGGGGIAVGGGGGATCCQSCSTPVFFASRDVFYGQCGAATSSAYSTCWKSVSNSECVNAAISGCGFASSSLSGFASKNPTGCCRCITNVYGWCGCGRIVNYCCAA</sequence>
<dbReference type="InParanoid" id="A0A2K3D2V3"/>
<dbReference type="PaxDb" id="3055-EDP05461"/>
<accession>A0A2K3D2V3</accession>
<feature type="compositionally biased region" description="Low complexity" evidence="1">
    <location>
        <begin position="195"/>
        <end position="206"/>
    </location>
</feature>
<dbReference type="KEGG" id="cre:CHLRE_12g507001v5"/>
<dbReference type="OrthoDB" id="537063at2759"/>
<dbReference type="GeneID" id="5716492"/>
<dbReference type="AlphaFoldDB" id="A0A2K3D2V3"/>
<evidence type="ECO:0000313" key="3">
    <source>
        <dbReference type="Proteomes" id="UP000006906"/>
    </source>
</evidence>
<feature type="compositionally biased region" description="Pro residues" evidence="1">
    <location>
        <begin position="207"/>
        <end position="219"/>
    </location>
</feature>
<dbReference type="Proteomes" id="UP000006906">
    <property type="component" value="Chromosome 12"/>
</dbReference>
<gene>
    <name evidence="2" type="ORF">CHLRE_12g507001v5</name>
</gene>
<evidence type="ECO:0000313" key="2">
    <source>
        <dbReference type="EMBL" id="PNW74864.1"/>
    </source>
</evidence>